<dbReference type="SUPFAM" id="SSF56672">
    <property type="entry name" value="DNA/RNA polymerases"/>
    <property type="match status" value="1"/>
</dbReference>
<dbReference type="InterPro" id="IPR039537">
    <property type="entry name" value="Retrotran_Ty1/copia-like"/>
</dbReference>
<dbReference type="GO" id="GO:0015074">
    <property type="term" value="P:DNA integration"/>
    <property type="evidence" value="ECO:0007669"/>
    <property type="project" value="InterPro"/>
</dbReference>
<organism evidence="6">
    <name type="scientific">Tanacetum cinerariifolium</name>
    <name type="common">Dalmatian daisy</name>
    <name type="synonym">Chrysanthemum cinerariifolium</name>
    <dbReference type="NCBI Taxonomy" id="118510"/>
    <lineage>
        <taxon>Eukaryota</taxon>
        <taxon>Viridiplantae</taxon>
        <taxon>Streptophyta</taxon>
        <taxon>Embryophyta</taxon>
        <taxon>Tracheophyta</taxon>
        <taxon>Spermatophyta</taxon>
        <taxon>Magnoliopsida</taxon>
        <taxon>eudicotyledons</taxon>
        <taxon>Gunneridae</taxon>
        <taxon>Pentapetalae</taxon>
        <taxon>asterids</taxon>
        <taxon>campanulids</taxon>
        <taxon>Asterales</taxon>
        <taxon>Asteraceae</taxon>
        <taxon>Asteroideae</taxon>
        <taxon>Anthemideae</taxon>
        <taxon>Anthemidinae</taxon>
        <taxon>Tanacetum</taxon>
    </lineage>
</organism>
<keyword evidence="3" id="KW-0175">Coiled coil</keyword>
<evidence type="ECO:0000313" key="6">
    <source>
        <dbReference type="EMBL" id="GEU85406.1"/>
    </source>
</evidence>
<gene>
    <name evidence="6" type="ORF">Tci_057384</name>
</gene>
<feature type="compositionally biased region" description="Basic and acidic residues" evidence="4">
    <location>
        <begin position="238"/>
        <end position="260"/>
    </location>
</feature>
<dbReference type="GO" id="GO:0003676">
    <property type="term" value="F:nucleic acid binding"/>
    <property type="evidence" value="ECO:0007669"/>
    <property type="project" value="InterPro"/>
</dbReference>
<feature type="coiled-coil region" evidence="3">
    <location>
        <begin position="844"/>
        <end position="892"/>
    </location>
</feature>
<dbReference type="InterPro" id="IPR043502">
    <property type="entry name" value="DNA/RNA_pol_sf"/>
</dbReference>
<dbReference type="InterPro" id="IPR001584">
    <property type="entry name" value="Integrase_cat-core"/>
</dbReference>
<feature type="domain" description="Integrase catalytic" evidence="5">
    <location>
        <begin position="44"/>
        <end position="175"/>
    </location>
</feature>
<dbReference type="Pfam" id="PF07727">
    <property type="entry name" value="RVT_2"/>
    <property type="match status" value="1"/>
</dbReference>
<keyword evidence="1" id="KW-0479">Metal-binding</keyword>
<accession>A0A6L2NGR0</accession>
<dbReference type="InterPro" id="IPR013103">
    <property type="entry name" value="RVT_2"/>
</dbReference>
<feature type="region of interest" description="Disordered" evidence="4">
    <location>
        <begin position="746"/>
        <end position="783"/>
    </location>
</feature>
<dbReference type="PANTHER" id="PTHR42648:SF32">
    <property type="entry name" value="RIBONUCLEASE H-LIKE DOMAIN, GAG-PRE-INTEGRASE DOMAIN PROTEIN-RELATED"/>
    <property type="match status" value="1"/>
</dbReference>
<evidence type="ECO:0000256" key="3">
    <source>
        <dbReference type="SAM" id="Coils"/>
    </source>
</evidence>
<dbReference type="SUPFAM" id="SSF53098">
    <property type="entry name" value="Ribonuclease H-like"/>
    <property type="match status" value="1"/>
</dbReference>
<sequence>MLEVFDRQDVLDLHKIVMERFPNNDPEGYDLILWGDLKTLVESTSKDEISAILKTFITRIENLIDHKVKVIRCECGTKFKNREMNQFCEMKGIMRQYSMARTPQQNGFAERRNRTLIEAARTMLANSNLPTTFWGEAINTACYVQNKVLVLKPHNKTLYELFYGRTPTLSFMRPFRCFITILNTTDHLGKFNGKVDVGFFIGYSLNSNAFRVFKNRTRIVEENLHIRSQDDGFQPSSDDGKKVDKDPRQESACKDQEKDNNMNNTNNVNAAGTNGVNVVGTNTNNELPFDPEMPALEDISTFNFSSDHEDDDEEADMNNLDTSIQVSPTPTIRIHKDGCQELFLYEKTKEGIYVCQPLGFKDHDFPDKVYKVEKALYGLHQAPKAWYETLSTYLIDNGFQRGKIDKTLFIRRHKDDILLVQVYIDDIIFGSTKKELYNAFEKMMHEKFQMSSMGELTFFLGLKVKQKQDGIFISQDKYVAEIIKKYSFSKVENASTPMETQNPLLKDEDGEEVDVHMYRSMISSLMYLTSSRPDIMDLKGQLKFGLWYPKGSPFDLVAYTDSDYAGASLDRKSTIGVYTSCIERFWTIVKAKTVNGEVQLQALVDGKKVIINESTVRRYLQLKDAEGVDCLPNAAIFEQITLMGYEKISEKLTFYKYIFESMVKNLDNANKFLMYQRFVQVFLNNQLEGMSNHNKIYVTPYHTKKIFRNMKRVAKGFSRRNTPLFLTMMVQAQDEIGVGLADPTDPHHTPTIIQPSTYQPQKTKQHRKPRIKVTKVPQPSEPTKHVVDKAVNEEMNDSLERAATTTTSLDAEQDRGNIFKTQSKATSNEQGVNTPRSGEDSLKVNELMELCTKLQQRVLDLETTKTTKALEIDSLKRRVKKLERRKRSRTHRLKRLYKVGLSARVESSEDEGLGEEDASKHRRIADIDANEDIYLVNVYNDEDMFVVNDLDYDEVIFKGIDVVEQAKEVVDDTTLAKALMEIKSEKPKAIKAMIQELKQGTTTTTPLIITAASSRPKAKGIVIHEQEQAPTPIAKIDADYVLAQRLQAKEQEELTDAEKAKLFMQFLEKKRKFFAAKRTKEKRNRPPTRCQQRTIMCTYLKHMDGWKLKSLKKKSFAKIQELFDKAMKKRARDELEQERSKKQKVEDDKESEELKKCLEIIPDDEMIKMLKKFDGEELEVLWRLVKARFEKVKLVDYMDSFLLHNLKTMFEHHVEDDVWKNQQGLVKVKNWKLYDSCGVYYVTMQNILYYLLFEKMYPLTNHTVHHMFNYMKLQVDYECEMAFKLLRLVKKQLKEGYVS</sequence>
<feature type="compositionally biased region" description="Basic residues" evidence="4">
    <location>
        <begin position="763"/>
        <end position="773"/>
    </location>
</feature>
<reference evidence="6" key="1">
    <citation type="journal article" date="2019" name="Sci. Rep.">
        <title>Draft genome of Tanacetum cinerariifolium, the natural source of mosquito coil.</title>
        <authorList>
            <person name="Yamashiro T."/>
            <person name="Shiraishi A."/>
            <person name="Satake H."/>
            <person name="Nakayama K."/>
        </authorList>
    </citation>
    <scope>NUCLEOTIDE SEQUENCE</scope>
</reference>
<evidence type="ECO:0000256" key="4">
    <source>
        <dbReference type="SAM" id="MobiDB-lite"/>
    </source>
</evidence>
<name>A0A6L2NGR0_TANCI</name>
<evidence type="ECO:0000256" key="1">
    <source>
        <dbReference type="ARBA" id="ARBA00022723"/>
    </source>
</evidence>
<dbReference type="EMBL" id="BKCJ010009101">
    <property type="protein sequence ID" value="GEU85406.1"/>
    <property type="molecule type" value="Genomic_DNA"/>
</dbReference>
<dbReference type="Gene3D" id="3.30.420.10">
    <property type="entry name" value="Ribonuclease H-like superfamily/Ribonuclease H"/>
    <property type="match status" value="1"/>
</dbReference>
<dbReference type="InterPro" id="IPR012337">
    <property type="entry name" value="RNaseH-like_sf"/>
</dbReference>
<dbReference type="PROSITE" id="PS50994">
    <property type="entry name" value="INTEGRASE"/>
    <property type="match status" value="1"/>
</dbReference>
<feature type="coiled-coil region" evidence="3">
    <location>
        <begin position="1128"/>
        <end position="1155"/>
    </location>
</feature>
<keyword evidence="2" id="KW-0378">Hydrolase</keyword>
<evidence type="ECO:0000259" key="5">
    <source>
        <dbReference type="PROSITE" id="PS50994"/>
    </source>
</evidence>
<comment type="caution">
    <text evidence="6">The sequence shown here is derived from an EMBL/GenBank/DDBJ whole genome shotgun (WGS) entry which is preliminary data.</text>
</comment>
<protein>
    <submittedName>
        <fullName evidence="6">Retrotransposon protein, putative, unclassified</fullName>
    </submittedName>
</protein>
<dbReference type="InterPro" id="IPR036397">
    <property type="entry name" value="RNaseH_sf"/>
</dbReference>
<dbReference type="GO" id="GO:0046872">
    <property type="term" value="F:metal ion binding"/>
    <property type="evidence" value="ECO:0007669"/>
    <property type="project" value="UniProtKB-KW"/>
</dbReference>
<evidence type="ECO:0000256" key="2">
    <source>
        <dbReference type="ARBA" id="ARBA00022801"/>
    </source>
</evidence>
<feature type="compositionally biased region" description="Polar residues" evidence="4">
    <location>
        <begin position="751"/>
        <end position="762"/>
    </location>
</feature>
<dbReference type="PANTHER" id="PTHR42648">
    <property type="entry name" value="TRANSPOSASE, PUTATIVE-RELATED"/>
    <property type="match status" value="1"/>
</dbReference>
<feature type="region of interest" description="Disordered" evidence="4">
    <location>
        <begin position="228"/>
        <end position="276"/>
    </location>
</feature>
<dbReference type="GO" id="GO:0016787">
    <property type="term" value="F:hydrolase activity"/>
    <property type="evidence" value="ECO:0007669"/>
    <property type="project" value="UniProtKB-KW"/>
</dbReference>
<proteinExistence type="predicted"/>
<feature type="compositionally biased region" description="Low complexity" evidence="4">
    <location>
        <begin position="261"/>
        <end position="276"/>
    </location>
</feature>